<keyword evidence="1" id="KW-0472">Membrane</keyword>
<dbReference type="EMBL" id="WHOD01000124">
    <property type="protein sequence ID" value="NOU97857.1"/>
    <property type="molecule type" value="Genomic_DNA"/>
</dbReference>
<evidence type="ECO:0000256" key="1">
    <source>
        <dbReference type="SAM" id="Phobius"/>
    </source>
</evidence>
<evidence type="ECO:0000313" key="3">
    <source>
        <dbReference type="Proteomes" id="UP000641588"/>
    </source>
</evidence>
<accession>A0A972GWD5</accession>
<feature type="transmembrane region" description="Helical" evidence="1">
    <location>
        <begin position="7"/>
        <end position="23"/>
    </location>
</feature>
<sequence>MKEKKPLIFWFIPLMILGLGALPSVRESFWWEALGALLFVIFIVIYGWSWLDAVQEQRKLFKEAEQATIQENSTNTGPYRKSS</sequence>
<keyword evidence="1" id="KW-0812">Transmembrane</keyword>
<name>A0A972GWD5_9BACL</name>
<keyword evidence="1" id="KW-1133">Transmembrane helix</keyword>
<comment type="caution">
    <text evidence="2">The sequence shown here is derived from an EMBL/GenBank/DDBJ whole genome shotgun (WGS) entry which is preliminary data.</text>
</comment>
<dbReference type="AlphaFoldDB" id="A0A972GWD5"/>
<keyword evidence="3" id="KW-1185">Reference proteome</keyword>
<evidence type="ECO:0000313" key="2">
    <source>
        <dbReference type="EMBL" id="NOU97857.1"/>
    </source>
</evidence>
<reference evidence="2" key="1">
    <citation type="submission" date="2019-10" db="EMBL/GenBank/DDBJ databases">
        <title>Description of Paenibacillus glebae sp. nov.</title>
        <authorList>
            <person name="Carlier A."/>
            <person name="Qi S."/>
        </authorList>
    </citation>
    <scope>NUCLEOTIDE SEQUENCE</scope>
    <source>
        <strain evidence="2">LMG 31456</strain>
    </source>
</reference>
<protein>
    <submittedName>
        <fullName evidence="2">Uncharacterized protein</fullName>
    </submittedName>
</protein>
<gene>
    <name evidence="2" type="ORF">GC093_32195</name>
</gene>
<dbReference type="RefSeq" id="WP_171656115.1">
    <property type="nucleotide sequence ID" value="NZ_WHOD01000124.1"/>
</dbReference>
<organism evidence="2 3">
    <name type="scientific">Paenibacillus foliorum</name>
    <dbReference type="NCBI Taxonomy" id="2654974"/>
    <lineage>
        <taxon>Bacteria</taxon>
        <taxon>Bacillati</taxon>
        <taxon>Bacillota</taxon>
        <taxon>Bacilli</taxon>
        <taxon>Bacillales</taxon>
        <taxon>Paenibacillaceae</taxon>
        <taxon>Paenibacillus</taxon>
    </lineage>
</organism>
<feature type="transmembrane region" description="Helical" evidence="1">
    <location>
        <begin position="29"/>
        <end position="51"/>
    </location>
</feature>
<proteinExistence type="predicted"/>
<dbReference type="Proteomes" id="UP000641588">
    <property type="component" value="Unassembled WGS sequence"/>
</dbReference>